<dbReference type="STRING" id="378806.STAUR_2096"/>
<organism evidence="2 3">
    <name type="scientific">Stigmatella aurantiaca (strain DW4/3-1)</name>
    <dbReference type="NCBI Taxonomy" id="378806"/>
    <lineage>
        <taxon>Bacteria</taxon>
        <taxon>Pseudomonadati</taxon>
        <taxon>Myxococcota</taxon>
        <taxon>Myxococcia</taxon>
        <taxon>Myxococcales</taxon>
        <taxon>Cystobacterineae</taxon>
        <taxon>Archangiaceae</taxon>
        <taxon>Stigmatella</taxon>
    </lineage>
</organism>
<keyword evidence="3" id="KW-1185">Reference proteome</keyword>
<dbReference type="EMBL" id="CP002271">
    <property type="protein sequence ID" value="ADO69900.1"/>
    <property type="molecule type" value="Genomic_DNA"/>
</dbReference>
<protein>
    <submittedName>
        <fullName evidence="2">Conserved uncharacterized protein</fullName>
    </submittedName>
</protein>
<accession>E3FYG3</accession>
<dbReference type="InterPro" id="IPR021768">
    <property type="entry name" value="DUF3332"/>
</dbReference>
<dbReference type="HOGENOM" id="CLU_1198149_0_0_7"/>
<reference evidence="2 3" key="1">
    <citation type="journal article" date="2011" name="Mol. Biol. Evol.">
        <title>Comparative genomic analysis of fruiting body formation in Myxococcales.</title>
        <authorList>
            <person name="Huntley S."/>
            <person name="Hamann N."/>
            <person name="Wegener-Feldbrugge S."/>
            <person name="Treuner-Lange A."/>
            <person name="Kube M."/>
            <person name="Reinhardt R."/>
            <person name="Klages S."/>
            <person name="Muller R."/>
            <person name="Ronning C.M."/>
            <person name="Nierman W.C."/>
            <person name="Sogaard-Andersen L."/>
        </authorList>
    </citation>
    <scope>NUCLEOTIDE SEQUENCE [LARGE SCALE GENOMIC DNA]</scope>
    <source>
        <strain evidence="2 3">DW4/3-1</strain>
    </source>
</reference>
<gene>
    <name evidence="2" type="ordered locus">STAUR_2096</name>
</gene>
<dbReference type="OrthoDB" id="9814441at2"/>
<keyword evidence="1" id="KW-0812">Transmembrane</keyword>
<evidence type="ECO:0000313" key="2">
    <source>
        <dbReference type="EMBL" id="ADO69900.1"/>
    </source>
</evidence>
<name>E3FYG3_STIAD</name>
<keyword evidence="1" id="KW-1133">Transmembrane helix</keyword>
<evidence type="ECO:0000256" key="1">
    <source>
        <dbReference type="SAM" id="Phobius"/>
    </source>
</evidence>
<dbReference type="Proteomes" id="UP000001351">
    <property type="component" value="Chromosome"/>
</dbReference>
<dbReference type="Pfam" id="PF11810">
    <property type="entry name" value="DUF3332"/>
    <property type="match status" value="1"/>
</dbReference>
<feature type="transmembrane region" description="Helical" evidence="1">
    <location>
        <begin position="47"/>
        <end position="71"/>
    </location>
</feature>
<dbReference type="eggNOG" id="ENOG5031GKZ">
    <property type="taxonomic scope" value="Bacteria"/>
</dbReference>
<dbReference type="KEGG" id="sur:STAUR_2096"/>
<dbReference type="RefSeq" id="WP_013375033.1">
    <property type="nucleotide sequence ID" value="NC_014623.1"/>
</dbReference>
<proteinExistence type="predicted"/>
<sequence length="214" mass="22806">MKRSSRLLAMLCVGALSLHLSGCFGNFSLTRAMWEFNKGVSDNKFAQWAVFLVMAIVPVYAIGTLVDALVINSIEFWTGENPVSNADGTPGNTRVVRLGPSETLRLSRDGASGVMKVELEREGQAPLVRYFEPLEDGIAVRDDAGALLLQAREQTGGAVAVTDADGMTMALHSAEAVAQARQILLQEGAVGLSQYAQNQLSPLGQGLALCTNQP</sequence>
<dbReference type="AlphaFoldDB" id="E3FYG3"/>
<keyword evidence="1" id="KW-0472">Membrane</keyword>
<evidence type="ECO:0000313" key="3">
    <source>
        <dbReference type="Proteomes" id="UP000001351"/>
    </source>
</evidence>